<feature type="transmembrane region" description="Helical" evidence="6">
    <location>
        <begin position="203"/>
        <end position="223"/>
    </location>
</feature>
<dbReference type="Pfam" id="PF01566">
    <property type="entry name" value="Nramp"/>
    <property type="match status" value="1"/>
</dbReference>
<feature type="transmembrane region" description="Helical" evidence="6">
    <location>
        <begin position="244"/>
        <end position="271"/>
    </location>
</feature>
<dbReference type="PANTHER" id="PTHR11706">
    <property type="entry name" value="SOLUTE CARRIER PROTEIN FAMILY 11 MEMBER"/>
    <property type="match status" value="1"/>
</dbReference>
<feature type="transmembrane region" description="Helical" evidence="6">
    <location>
        <begin position="102"/>
        <end position="125"/>
    </location>
</feature>
<evidence type="ECO:0000313" key="7">
    <source>
        <dbReference type="EMBL" id="PIS15635.1"/>
    </source>
</evidence>
<feature type="transmembrane region" description="Helical" evidence="6">
    <location>
        <begin position="162"/>
        <end position="180"/>
    </location>
</feature>
<dbReference type="Proteomes" id="UP000231198">
    <property type="component" value="Unassembled WGS sequence"/>
</dbReference>
<reference evidence="8" key="1">
    <citation type="submission" date="2017-09" db="EMBL/GenBank/DDBJ databases">
        <title>Depth-based differentiation of microbial function through sediment-hosted aquifers and enrichment of novel symbionts in the deep terrestrial subsurface.</title>
        <authorList>
            <person name="Probst A.J."/>
            <person name="Ladd B."/>
            <person name="Jarett J.K."/>
            <person name="Geller-Mcgrath D.E."/>
            <person name="Sieber C.M.K."/>
            <person name="Emerson J.B."/>
            <person name="Anantharaman K."/>
            <person name="Thomas B.C."/>
            <person name="Malmstrom R."/>
            <person name="Stieglmeier M."/>
            <person name="Klingl A."/>
            <person name="Woyke T."/>
            <person name="Ryan C.M."/>
            <person name="Banfield J.F."/>
        </authorList>
    </citation>
    <scope>NUCLEOTIDE SEQUENCE [LARGE SCALE GENOMIC DNA]</scope>
</reference>
<evidence type="ECO:0000256" key="4">
    <source>
        <dbReference type="ARBA" id="ARBA00022989"/>
    </source>
</evidence>
<feature type="transmembrane region" description="Helical" evidence="6">
    <location>
        <begin position="337"/>
        <end position="357"/>
    </location>
</feature>
<feature type="transmembrane region" description="Helical" evidence="6">
    <location>
        <begin position="403"/>
        <end position="425"/>
    </location>
</feature>
<keyword evidence="5 6" id="KW-0472">Membrane</keyword>
<proteinExistence type="predicted"/>
<dbReference type="InterPro" id="IPR001046">
    <property type="entry name" value="NRAMP_fam"/>
</dbReference>
<dbReference type="GO" id="GO:0005886">
    <property type="term" value="C:plasma membrane"/>
    <property type="evidence" value="ECO:0007669"/>
    <property type="project" value="TreeGrafter"/>
</dbReference>
<dbReference type="GO" id="GO:0005384">
    <property type="term" value="F:manganese ion transmembrane transporter activity"/>
    <property type="evidence" value="ECO:0007669"/>
    <property type="project" value="TreeGrafter"/>
</dbReference>
<feature type="transmembrane region" description="Helical" evidence="6">
    <location>
        <begin position="291"/>
        <end position="316"/>
    </location>
</feature>
<dbReference type="GO" id="GO:0015086">
    <property type="term" value="F:cadmium ion transmembrane transporter activity"/>
    <property type="evidence" value="ECO:0007669"/>
    <property type="project" value="TreeGrafter"/>
</dbReference>
<keyword evidence="2" id="KW-0813">Transport</keyword>
<evidence type="ECO:0000313" key="8">
    <source>
        <dbReference type="Proteomes" id="UP000231198"/>
    </source>
</evidence>
<protein>
    <submittedName>
        <fullName evidence="7">Mn transporter</fullName>
    </submittedName>
</protein>
<evidence type="ECO:0000256" key="6">
    <source>
        <dbReference type="SAM" id="Phobius"/>
    </source>
</evidence>
<sequence>MKKRLYKLNFLMDKIAFGKLKRKLLIFLAVFGPATVTAMADNDAAGVATYSLAGAKFGYSILFVLLLVTILLAITQEMGVRIAMITGKGLGDLIRERYGVKLSVFVFFGLLIANMGTVIANFAAIKITASMFGFPPTVLIVGIVILSFLFITKGSYKTNQNIFLISSIFYFAYVISAVKAQPDWSRAFTSVVFPTGIQFSREFVFASIAVVGTTITPWGQFFVHSFVLDKKLSPDKLKYEQFETFFGAFLTNFFSFFMIVATAATLFVNGIPLITGEQAALAIKPFAGQLASVLFGLGILNAGFMGIVIVSLTTAYAFAEFFGVEGSLDAPFEKGKVFYGIFLFQLIVAAFIVMNPAISLFKIVFYTQSLNGVLLPLILYFLLKITNDKELMGMYVNKKWYNYFAVISSIVIIFAFLFTLISSIVG</sequence>
<feature type="transmembrane region" description="Helical" evidence="6">
    <location>
        <begin position="131"/>
        <end position="150"/>
    </location>
</feature>
<dbReference type="GO" id="GO:0034755">
    <property type="term" value="P:iron ion transmembrane transport"/>
    <property type="evidence" value="ECO:0007669"/>
    <property type="project" value="TreeGrafter"/>
</dbReference>
<feature type="transmembrane region" description="Helical" evidence="6">
    <location>
        <begin position="56"/>
        <end position="74"/>
    </location>
</feature>
<keyword evidence="3 6" id="KW-0812">Transmembrane</keyword>
<dbReference type="PANTHER" id="PTHR11706:SF33">
    <property type="entry name" value="NATURAL RESISTANCE-ASSOCIATED MACROPHAGE PROTEIN 2"/>
    <property type="match status" value="1"/>
</dbReference>
<name>A0A2H0WSP9_9BACT</name>
<dbReference type="AlphaFoldDB" id="A0A2H0WSP9"/>
<accession>A0A2H0WSP9</accession>
<organism evidence="7 8">
    <name type="scientific">Candidatus Roizmanbacteria bacterium CG09_land_8_20_14_0_10_41_9</name>
    <dbReference type="NCBI Taxonomy" id="1974850"/>
    <lineage>
        <taxon>Bacteria</taxon>
        <taxon>Candidatus Roizmaniibacteriota</taxon>
    </lineage>
</organism>
<comment type="caution">
    <text evidence="7">The sequence shown here is derived from an EMBL/GenBank/DDBJ whole genome shotgun (WGS) entry which is preliminary data.</text>
</comment>
<comment type="subcellular location">
    <subcellularLocation>
        <location evidence="1">Membrane</location>
        <topology evidence="1">Multi-pass membrane protein</topology>
    </subcellularLocation>
</comment>
<dbReference type="EMBL" id="PEZG01000057">
    <property type="protein sequence ID" value="PIS15635.1"/>
    <property type="molecule type" value="Genomic_DNA"/>
</dbReference>
<evidence type="ECO:0000256" key="1">
    <source>
        <dbReference type="ARBA" id="ARBA00004141"/>
    </source>
</evidence>
<evidence type="ECO:0000256" key="3">
    <source>
        <dbReference type="ARBA" id="ARBA00022692"/>
    </source>
</evidence>
<gene>
    <name evidence="7" type="ORF">COT62_02660</name>
</gene>
<evidence type="ECO:0000256" key="2">
    <source>
        <dbReference type="ARBA" id="ARBA00022448"/>
    </source>
</evidence>
<keyword evidence="4 6" id="KW-1133">Transmembrane helix</keyword>
<evidence type="ECO:0000256" key="5">
    <source>
        <dbReference type="ARBA" id="ARBA00023136"/>
    </source>
</evidence>
<feature type="transmembrane region" description="Helical" evidence="6">
    <location>
        <begin position="363"/>
        <end position="383"/>
    </location>
</feature>